<proteinExistence type="predicted"/>
<dbReference type="InParanoid" id="A0A0D2X3Y7"/>
<name>A0A0D2X3Y7_CAPO3</name>
<evidence type="ECO:0000313" key="2">
    <source>
        <dbReference type="Proteomes" id="UP000008743"/>
    </source>
</evidence>
<dbReference type="AlphaFoldDB" id="A0A0D2X3Y7"/>
<dbReference type="EMBL" id="KE346368">
    <property type="protein sequence ID" value="KJE95129.1"/>
    <property type="molecule type" value="Genomic_DNA"/>
</dbReference>
<keyword evidence="2" id="KW-1185">Reference proteome</keyword>
<dbReference type="Proteomes" id="UP000008743">
    <property type="component" value="Unassembled WGS sequence"/>
</dbReference>
<protein>
    <recommendedName>
        <fullName evidence="3">PID domain-containing protein</fullName>
    </recommendedName>
</protein>
<evidence type="ECO:0000313" key="1">
    <source>
        <dbReference type="EMBL" id="KJE95129.1"/>
    </source>
</evidence>
<organism evidence="1 2">
    <name type="scientific">Capsaspora owczarzaki (strain ATCC 30864)</name>
    <dbReference type="NCBI Taxonomy" id="595528"/>
    <lineage>
        <taxon>Eukaryota</taxon>
        <taxon>Filasterea</taxon>
        <taxon>Capsaspora</taxon>
    </lineage>
</organism>
<sequence length="193" mass="20840">MSTLSQDANISLSNEVLTFTVKVNEKKPENLFALLGNRRRPPFAVTSPTVVVALSCCSLSGQTSAIHDWKNAEHLNAAIQRASSNKTYNKAKCTLTVSMNAVRLTTADGTVLLDTKLANIMATTINKIDMKSKLISLTVLHTEPGSQPFVAWTLKRSGAPAFTMHKSIVTVFHAAFARIQDNASGNHEVETGA</sequence>
<evidence type="ECO:0008006" key="3">
    <source>
        <dbReference type="Google" id="ProtNLM"/>
    </source>
</evidence>
<accession>A0A0D2X3Y7</accession>
<reference evidence="2" key="1">
    <citation type="submission" date="2011-02" db="EMBL/GenBank/DDBJ databases">
        <title>The Genome Sequence of Capsaspora owczarzaki ATCC 30864.</title>
        <authorList>
            <person name="Russ C."/>
            <person name="Cuomo C."/>
            <person name="Burger G."/>
            <person name="Gray M.W."/>
            <person name="Holland P.W.H."/>
            <person name="King N."/>
            <person name="Lang F.B.F."/>
            <person name="Roger A.J."/>
            <person name="Ruiz-Trillo I."/>
            <person name="Young S.K."/>
            <person name="Zeng Q."/>
            <person name="Gargeya S."/>
            <person name="Alvarado L."/>
            <person name="Berlin A."/>
            <person name="Chapman S.B."/>
            <person name="Chen Z."/>
            <person name="Freedman E."/>
            <person name="Gellesch M."/>
            <person name="Goldberg J."/>
            <person name="Griggs A."/>
            <person name="Gujja S."/>
            <person name="Heilman E."/>
            <person name="Heiman D."/>
            <person name="Howarth C."/>
            <person name="Mehta T."/>
            <person name="Neiman D."/>
            <person name="Pearson M."/>
            <person name="Roberts A."/>
            <person name="Saif S."/>
            <person name="Shea T."/>
            <person name="Shenoy N."/>
            <person name="Sisk P."/>
            <person name="Stolte C."/>
            <person name="Sykes S."/>
            <person name="White J."/>
            <person name="Yandava C."/>
            <person name="Haas B."/>
            <person name="Nusbaum C."/>
            <person name="Birren B."/>
        </authorList>
    </citation>
    <scope>NUCLEOTIDE SEQUENCE</scope>
    <source>
        <strain evidence="2">ATCC 30864</strain>
    </source>
</reference>
<gene>
    <name evidence="1" type="ORF">CAOG_005612</name>
</gene>